<keyword evidence="2" id="KW-1185">Reference proteome</keyword>
<dbReference type="InterPro" id="IPR024265">
    <property type="entry name" value="DUF3788"/>
</dbReference>
<sequence length="169" mass="18188">MAAVKKVAKKAAPKKPAAKAPASEVLAAELGPAAAVWDAVIAAVQAVVSCELDWRPAKKLAFGVYAVLHKKDRNLVYLLPQPGAMEVRVMLGERAFGLAMAARLPARIKKLAAEAKVYPEGHYIQIAPATAADVPGIVKLLECKLERFPKSGSRFSDRKRDHQKSAPKE</sequence>
<proteinExistence type="predicted"/>
<name>A0ABP3PPN7_9PROT</name>
<dbReference type="Proteomes" id="UP001499951">
    <property type="component" value="Unassembled WGS sequence"/>
</dbReference>
<comment type="caution">
    <text evidence="1">The sequence shown here is derived from an EMBL/GenBank/DDBJ whole genome shotgun (WGS) entry which is preliminary data.</text>
</comment>
<dbReference type="EMBL" id="BAAADD010000005">
    <property type="protein sequence ID" value="GAA0572302.1"/>
    <property type="molecule type" value="Genomic_DNA"/>
</dbReference>
<evidence type="ECO:0000313" key="2">
    <source>
        <dbReference type="Proteomes" id="UP001499951"/>
    </source>
</evidence>
<organism evidence="1 2">
    <name type="scientific">Rhizomicrobium electricum</name>
    <dbReference type="NCBI Taxonomy" id="480070"/>
    <lineage>
        <taxon>Bacteria</taxon>
        <taxon>Pseudomonadati</taxon>
        <taxon>Pseudomonadota</taxon>
        <taxon>Alphaproteobacteria</taxon>
        <taxon>Micropepsales</taxon>
        <taxon>Micropepsaceae</taxon>
        <taxon>Rhizomicrobium</taxon>
    </lineage>
</organism>
<dbReference type="RefSeq" id="WP_208393815.1">
    <property type="nucleotide sequence ID" value="NZ_BAAADD010000005.1"/>
</dbReference>
<evidence type="ECO:0008006" key="3">
    <source>
        <dbReference type="Google" id="ProtNLM"/>
    </source>
</evidence>
<evidence type="ECO:0000313" key="1">
    <source>
        <dbReference type="EMBL" id="GAA0572302.1"/>
    </source>
</evidence>
<reference evidence="2" key="1">
    <citation type="journal article" date="2019" name="Int. J. Syst. Evol. Microbiol.">
        <title>The Global Catalogue of Microorganisms (GCM) 10K type strain sequencing project: providing services to taxonomists for standard genome sequencing and annotation.</title>
        <authorList>
            <consortium name="The Broad Institute Genomics Platform"/>
            <consortium name="The Broad Institute Genome Sequencing Center for Infectious Disease"/>
            <person name="Wu L."/>
            <person name="Ma J."/>
        </authorList>
    </citation>
    <scope>NUCLEOTIDE SEQUENCE [LARGE SCALE GENOMIC DNA]</scope>
    <source>
        <strain evidence="2">JCM 15089</strain>
    </source>
</reference>
<protein>
    <recommendedName>
        <fullName evidence="3">YdhG-like domain-containing protein</fullName>
    </recommendedName>
</protein>
<gene>
    <name evidence="1" type="ORF">GCM10008942_21260</name>
</gene>
<dbReference type="Pfam" id="PF12663">
    <property type="entry name" value="DUF3788"/>
    <property type="match status" value="1"/>
</dbReference>
<accession>A0ABP3PPN7</accession>